<dbReference type="EMBL" id="HBUE01132502">
    <property type="protein sequence ID" value="CAG6497106.1"/>
    <property type="molecule type" value="Transcribed_RNA"/>
</dbReference>
<feature type="compositionally biased region" description="Polar residues" evidence="1">
    <location>
        <begin position="51"/>
        <end position="63"/>
    </location>
</feature>
<dbReference type="EMBL" id="HBUE01132500">
    <property type="protein sequence ID" value="CAG6497103.1"/>
    <property type="molecule type" value="Transcribed_RNA"/>
</dbReference>
<evidence type="ECO:0000256" key="1">
    <source>
        <dbReference type="SAM" id="MobiDB-lite"/>
    </source>
</evidence>
<proteinExistence type="predicted"/>
<feature type="region of interest" description="Disordered" evidence="1">
    <location>
        <begin position="30"/>
        <end position="73"/>
    </location>
</feature>
<dbReference type="EMBL" id="HBUE01233024">
    <property type="protein sequence ID" value="CAG6545690.1"/>
    <property type="molecule type" value="Transcribed_RNA"/>
</dbReference>
<organism evidence="2">
    <name type="scientific">Culex pipiens</name>
    <name type="common">House mosquito</name>
    <dbReference type="NCBI Taxonomy" id="7175"/>
    <lineage>
        <taxon>Eukaryota</taxon>
        <taxon>Metazoa</taxon>
        <taxon>Ecdysozoa</taxon>
        <taxon>Arthropoda</taxon>
        <taxon>Hexapoda</taxon>
        <taxon>Insecta</taxon>
        <taxon>Pterygota</taxon>
        <taxon>Neoptera</taxon>
        <taxon>Endopterygota</taxon>
        <taxon>Diptera</taxon>
        <taxon>Nematocera</taxon>
        <taxon>Culicoidea</taxon>
        <taxon>Culicidae</taxon>
        <taxon>Culicinae</taxon>
        <taxon>Culicini</taxon>
        <taxon>Culex</taxon>
        <taxon>Culex</taxon>
    </lineage>
</organism>
<dbReference type="EMBL" id="HBUE01233026">
    <property type="protein sequence ID" value="CAG6545691.1"/>
    <property type="molecule type" value="Transcribed_RNA"/>
</dbReference>
<dbReference type="EMBL" id="HBUE01132494">
    <property type="protein sequence ID" value="CAG6497100.1"/>
    <property type="molecule type" value="Transcribed_RNA"/>
</dbReference>
<dbReference type="EMBL" id="HBUE01339879">
    <property type="protein sequence ID" value="CAG6597853.1"/>
    <property type="molecule type" value="Transcribed_RNA"/>
</dbReference>
<dbReference type="AlphaFoldDB" id="A0A8D8CUC6"/>
<reference evidence="2" key="1">
    <citation type="submission" date="2021-05" db="EMBL/GenBank/DDBJ databases">
        <authorList>
            <person name="Alioto T."/>
            <person name="Alioto T."/>
            <person name="Gomez Garrido J."/>
        </authorList>
    </citation>
    <scope>NUCLEOTIDE SEQUENCE</scope>
</reference>
<dbReference type="EMBL" id="HBUE01339876">
    <property type="protein sequence ID" value="CAG6597852.1"/>
    <property type="molecule type" value="Transcribed_RNA"/>
</dbReference>
<dbReference type="EMBL" id="HBUE01233029">
    <property type="protein sequence ID" value="CAG6545693.1"/>
    <property type="molecule type" value="Transcribed_RNA"/>
</dbReference>
<name>A0A8D8CUC6_CULPI</name>
<dbReference type="EMBL" id="HBUE01233021">
    <property type="protein sequence ID" value="CAG6545689.1"/>
    <property type="molecule type" value="Transcribed_RNA"/>
</dbReference>
<dbReference type="EMBL" id="HBUE01132495">
    <property type="protein sequence ID" value="CAG6497101.1"/>
    <property type="molecule type" value="Transcribed_RNA"/>
</dbReference>
<evidence type="ECO:0000313" key="2">
    <source>
        <dbReference type="EMBL" id="CAG6497106.1"/>
    </source>
</evidence>
<accession>A0A8D8CUC6</accession>
<dbReference type="EMBL" id="HBUE01233027">
    <property type="protein sequence ID" value="CAG6545692.1"/>
    <property type="molecule type" value="Transcribed_RNA"/>
</dbReference>
<protein>
    <submittedName>
        <fullName evidence="2">(northern house mosquito) hypothetical protein</fullName>
    </submittedName>
</protein>
<sequence>MLAKPGHLRAASAKVSRFDETVGVFSTAERKCGEEEDLWSRSGHDRDRVQLSVSAQFPSSGGDKQSERNATRESVVCAGRRWNMAREIVARGVMSERRK</sequence>
<dbReference type="EMBL" id="HBUE01339884">
    <property type="protein sequence ID" value="CAG6597856.1"/>
    <property type="molecule type" value="Transcribed_RNA"/>
</dbReference>
<dbReference type="EMBL" id="HBUE01132497">
    <property type="protein sequence ID" value="CAG6497102.1"/>
    <property type="molecule type" value="Transcribed_RNA"/>
</dbReference>
<dbReference type="EMBL" id="HBUE01339882">
    <property type="protein sequence ID" value="CAG6597855.1"/>
    <property type="molecule type" value="Transcribed_RNA"/>
</dbReference>
<dbReference type="EMBL" id="HBUE01339881">
    <property type="protein sequence ID" value="CAG6597854.1"/>
    <property type="molecule type" value="Transcribed_RNA"/>
</dbReference>
<feature type="compositionally biased region" description="Basic and acidic residues" evidence="1">
    <location>
        <begin position="30"/>
        <end position="49"/>
    </location>
</feature>